<accession>A0ABR2KJE5</accession>
<dbReference type="Proteomes" id="UP001470230">
    <property type="component" value="Unassembled WGS sequence"/>
</dbReference>
<reference evidence="1 2" key="1">
    <citation type="submission" date="2024-04" db="EMBL/GenBank/DDBJ databases">
        <title>Tritrichomonas musculus Genome.</title>
        <authorList>
            <person name="Alves-Ferreira E."/>
            <person name="Grigg M."/>
            <person name="Lorenzi H."/>
            <person name="Galac M."/>
        </authorList>
    </citation>
    <scope>NUCLEOTIDE SEQUENCE [LARGE SCALE GENOMIC DNA]</scope>
    <source>
        <strain evidence="1 2">EAF2021</strain>
    </source>
</reference>
<organism evidence="1 2">
    <name type="scientific">Tritrichomonas musculus</name>
    <dbReference type="NCBI Taxonomy" id="1915356"/>
    <lineage>
        <taxon>Eukaryota</taxon>
        <taxon>Metamonada</taxon>
        <taxon>Parabasalia</taxon>
        <taxon>Tritrichomonadida</taxon>
        <taxon>Tritrichomonadidae</taxon>
        <taxon>Tritrichomonas</taxon>
    </lineage>
</organism>
<proteinExistence type="predicted"/>
<evidence type="ECO:0000313" key="1">
    <source>
        <dbReference type="EMBL" id="KAK8891254.1"/>
    </source>
</evidence>
<keyword evidence="2" id="KW-1185">Reference proteome</keyword>
<gene>
    <name evidence="1" type="ORF">M9Y10_028461</name>
</gene>
<comment type="caution">
    <text evidence="1">The sequence shown here is derived from an EMBL/GenBank/DDBJ whole genome shotgun (WGS) entry which is preliminary data.</text>
</comment>
<protein>
    <submittedName>
        <fullName evidence="1">Uncharacterized protein</fullName>
    </submittedName>
</protein>
<name>A0ABR2KJE5_9EUKA</name>
<evidence type="ECO:0000313" key="2">
    <source>
        <dbReference type="Proteomes" id="UP001470230"/>
    </source>
</evidence>
<sequence>MKNSLLDEGNKAFNNMIKKLSNFKFVNLMIDAATVYNMRVVHSTLSNPYGRLAPLPFRATEKKGQDWDIAHYQLEIETIISEIESFNSSHFQNEQLILVSICHDRLPPQSAAISKVISNLRNQTGTLPIVDVSCLNHFIHNSFLGTIKNYVELSRMIAAINILVASIRKREAVGVFGRKIQNPPQNRWIYLCDVLFLIVQYQESINDYMIDLCFSTHQPKEIQTQDDFMNIAKKEAIIQNDILELFFVLIPLQKASLCLECEQSRLGDAIPIIQTLLRIYQMFIDSSKISLQSSLNILHELLTQLMARFAYLPKESWASCLSRAGRFYLRTKKADSGIVVGDICDYNNQAHSINEAASNMENDIINILNI</sequence>
<dbReference type="EMBL" id="JAPFFF010000004">
    <property type="protein sequence ID" value="KAK8891254.1"/>
    <property type="molecule type" value="Genomic_DNA"/>
</dbReference>